<sequence length="278" mass="31665">MSEDEQLSSVWEYASSSTTRVSDDIDDSWKIQSRPRRGSSATVTLSPWPTPGTMFSEIPKVSLRTPGAPRTTNIERGYIRSVIATPHCYHMIIDPADGGHHVYAPYSREDFCMIVARIAEEIEPVAKLLDADVDSVLPQHQGEEYLNFLVGKIFKFLRVGKIPVSCVLENIFSLEVQNVWLETESDIAWRENLDEFKEIVESERVSTNKFKGNAESRTTRPRKTHHSEDDADPNYRGRPSKHSDIVSLDSSEPRRRSERIAQCDRPNYVKGLSPIWDD</sequence>
<dbReference type="EMBL" id="JBEFKJ010000003">
    <property type="protein sequence ID" value="KAL2047304.1"/>
    <property type="molecule type" value="Genomic_DNA"/>
</dbReference>
<comment type="caution">
    <text evidence="2">The sequence shown here is derived from an EMBL/GenBank/DDBJ whole genome shotgun (WGS) entry which is preliminary data.</text>
</comment>
<keyword evidence="3" id="KW-1185">Reference proteome</keyword>
<feature type="compositionally biased region" description="Basic and acidic residues" evidence="1">
    <location>
        <begin position="251"/>
        <end position="262"/>
    </location>
</feature>
<evidence type="ECO:0000313" key="3">
    <source>
        <dbReference type="Proteomes" id="UP001590950"/>
    </source>
</evidence>
<accession>A0ABR4AP46</accession>
<dbReference type="Proteomes" id="UP001590950">
    <property type="component" value="Unassembled WGS sequence"/>
</dbReference>
<evidence type="ECO:0000256" key="1">
    <source>
        <dbReference type="SAM" id="MobiDB-lite"/>
    </source>
</evidence>
<reference evidence="2 3" key="1">
    <citation type="submission" date="2024-09" db="EMBL/GenBank/DDBJ databases">
        <title>Rethinking Asexuality: The Enigmatic Case of Functional Sexual Genes in Lepraria (Stereocaulaceae).</title>
        <authorList>
            <person name="Doellman M."/>
            <person name="Sun Y."/>
            <person name="Barcenas-Pena A."/>
            <person name="Lumbsch H.T."/>
            <person name="Grewe F."/>
        </authorList>
    </citation>
    <scope>NUCLEOTIDE SEQUENCE [LARGE SCALE GENOMIC DNA]</scope>
    <source>
        <strain evidence="2 3">Mercado 3170</strain>
    </source>
</reference>
<gene>
    <name evidence="2" type="ORF">N7G274_001325</name>
</gene>
<feature type="region of interest" description="Disordered" evidence="1">
    <location>
        <begin position="210"/>
        <end position="263"/>
    </location>
</feature>
<proteinExistence type="predicted"/>
<organism evidence="2 3">
    <name type="scientific">Stereocaulon virgatum</name>
    <dbReference type="NCBI Taxonomy" id="373712"/>
    <lineage>
        <taxon>Eukaryota</taxon>
        <taxon>Fungi</taxon>
        <taxon>Dikarya</taxon>
        <taxon>Ascomycota</taxon>
        <taxon>Pezizomycotina</taxon>
        <taxon>Lecanoromycetes</taxon>
        <taxon>OSLEUM clade</taxon>
        <taxon>Lecanoromycetidae</taxon>
        <taxon>Lecanorales</taxon>
        <taxon>Lecanorineae</taxon>
        <taxon>Stereocaulaceae</taxon>
        <taxon>Stereocaulon</taxon>
    </lineage>
</organism>
<evidence type="ECO:0000313" key="2">
    <source>
        <dbReference type="EMBL" id="KAL2047304.1"/>
    </source>
</evidence>
<name>A0ABR4AP46_9LECA</name>
<protein>
    <submittedName>
        <fullName evidence="2">Uncharacterized protein</fullName>
    </submittedName>
</protein>